<protein>
    <submittedName>
        <fullName evidence="2">Uncharacterized protein</fullName>
    </submittedName>
</protein>
<reference evidence="2" key="1">
    <citation type="submission" date="2019-05" db="EMBL/GenBank/DDBJ databases">
        <authorList>
            <person name="Piombo E."/>
        </authorList>
    </citation>
    <scope>NUCLEOTIDE SEQUENCE</scope>
    <source>
        <strain evidence="2">C2S</strain>
    </source>
</reference>
<evidence type="ECO:0000256" key="1">
    <source>
        <dbReference type="SAM" id="Coils"/>
    </source>
</evidence>
<name>A0A0J0CK23_FUSFU</name>
<dbReference type="AlphaFoldDB" id="A0A0J0CK23"/>
<gene>
    <name evidence="2" type="ORF">C2S_8631</name>
</gene>
<sequence length="428" mass="47402">MSSPLSTSTASAEMPMPGGALQKDMIRALASPMSIYEFCVHLPFLSDALKKDPRMVFLLHSIDRTALQAIVSGTVAYTAAAKQSKWLQMPAELEGKVPGIYVIGLRRSLKDGKFLNIIETERLIDGLRRYVKGARLCRANQAQGTLNSADKELVKWVSTVDWQGGYNIRPDSMPSPQSIQSDGEFSKIEGVISSFERRCDRQLDPAGKVRQLQSPLYVGCSIDLRERTSKYKLHSRGGLLNVNKPLCLVVNILSALDLNVELSVQVVVRTWEGIPLPVAERLITTVACSFVYQHGFNAVEAGGTGFSKPAGTLSVLEKSAELLFGHQDTMKQNLEATAAELNQRAEFLDTLDYVDNKAEGLITEADNLVANGSDYKGDTFQSIERVMIAKKDELQEQIEKLDKRRKQKELLVKLAQLRLGQRTVDSKE</sequence>
<evidence type="ECO:0000313" key="3">
    <source>
        <dbReference type="Proteomes" id="UP000760494"/>
    </source>
</evidence>
<dbReference type="OrthoDB" id="5220943at2759"/>
<organism evidence="2 3">
    <name type="scientific">Fusarium fujikuroi</name>
    <name type="common">Bakanae and foot rot disease fungus</name>
    <name type="synonym">Gibberella fujikuroi</name>
    <dbReference type="NCBI Taxonomy" id="5127"/>
    <lineage>
        <taxon>Eukaryota</taxon>
        <taxon>Fungi</taxon>
        <taxon>Dikarya</taxon>
        <taxon>Ascomycota</taxon>
        <taxon>Pezizomycotina</taxon>
        <taxon>Sordariomycetes</taxon>
        <taxon>Hypocreomycetidae</taxon>
        <taxon>Hypocreales</taxon>
        <taxon>Nectriaceae</taxon>
        <taxon>Fusarium</taxon>
        <taxon>Fusarium fujikuroi species complex</taxon>
    </lineage>
</organism>
<feature type="coiled-coil region" evidence="1">
    <location>
        <begin position="384"/>
        <end position="418"/>
    </location>
</feature>
<accession>A0A0J0CK23</accession>
<dbReference type="eggNOG" id="ENOG502RPYW">
    <property type="taxonomic scope" value="Eukaryota"/>
</dbReference>
<proteinExistence type="predicted"/>
<comment type="caution">
    <text evidence="2">The sequence shown here is derived from an EMBL/GenBank/DDBJ whole genome shotgun (WGS) entry which is preliminary data.</text>
</comment>
<dbReference type="EMBL" id="CABFJX010000346">
    <property type="protein sequence ID" value="VTT72545.1"/>
    <property type="molecule type" value="Genomic_DNA"/>
</dbReference>
<dbReference type="Proteomes" id="UP000760494">
    <property type="component" value="Unassembled WGS sequence"/>
</dbReference>
<evidence type="ECO:0000313" key="2">
    <source>
        <dbReference type="EMBL" id="VTT72545.1"/>
    </source>
</evidence>
<keyword evidence="1" id="KW-0175">Coiled coil</keyword>